<reference evidence="1 2" key="1">
    <citation type="submission" date="2014-04" db="EMBL/GenBank/DDBJ databases">
        <title>Draft genome sequence of Photobacterium halotolerans S2753: a solonamide, ngercheumicin and holomycin producer.</title>
        <authorList>
            <person name="Machado H.R."/>
            <person name="Gram L."/>
        </authorList>
    </citation>
    <scope>NUCLEOTIDE SEQUENCE [LARGE SCALE GENOMIC DNA]</scope>
    <source>
        <strain evidence="1 2">S2753</strain>
    </source>
</reference>
<comment type="caution">
    <text evidence="1">The sequence shown here is derived from an EMBL/GenBank/DDBJ whole genome shotgun (WGS) entry which is preliminary data.</text>
</comment>
<gene>
    <name evidence="1" type="ORF">EA58_16035</name>
</gene>
<dbReference type="AntiFam" id="ANF00181">
    <property type="entry name" value="Shadow ORF (opposite rpmE)"/>
</dbReference>
<dbReference type="STRING" id="1654360.EA58_16035"/>
<keyword evidence="2" id="KW-1185">Reference proteome</keyword>
<sequence>MINNFIINGVHICKKGRLSVPFLDSVFVQLLARQSAETLVEFVDTATGAHLTLLTSVEWVTFVTHIQVDVFTHS</sequence>
<dbReference type="EMBL" id="JMIB01000030">
    <property type="protein sequence ID" value="KDM90620.1"/>
    <property type="molecule type" value="Genomic_DNA"/>
</dbReference>
<name>A0A066RJM2_9GAMM</name>
<protein>
    <submittedName>
        <fullName evidence="1">Uncharacterized protein</fullName>
    </submittedName>
</protein>
<organism evidence="1 2">
    <name type="scientific">Photobacterium galatheae</name>
    <dbReference type="NCBI Taxonomy" id="1654360"/>
    <lineage>
        <taxon>Bacteria</taxon>
        <taxon>Pseudomonadati</taxon>
        <taxon>Pseudomonadota</taxon>
        <taxon>Gammaproteobacteria</taxon>
        <taxon>Vibrionales</taxon>
        <taxon>Vibrionaceae</taxon>
        <taxon>Photobacterium</taxon>
    </lineage>
</organism>
<accession>A0A066RJM2</accession>
<evidence type="ECO:0000313" key="2">
    <source>
        <dbReference type="Proteomes" id="UP000027192"/>
    </source>
</evidence>
<evidence type="ECO:0000313" key="1">
    <source>
        <dbReference type="EMBL" id="KDM90620.1"/>
    </source>
</evidence>
<proteinExistence type="predicted"/>
<dbReference type="Proteomes" id="UP000027192">
    <property type="component" value="Unassembled WGS sequence"/>
</dbReference>
<dbReference type="AlphaFoldDB" id="A0A066RJM2"/>